<dbReference type="InterPro" id="IPR033749">
    <property type="entry name" value="Polyprenyl_synt_CS"/>
</dbReference>
<evidence type="ECO:0000256" key="2">
    <source>
        <dbReference type="ARBA" id="ARBA00006706"/>
    </source>
</evidence>
<organism evidence="7 8">
    <name type="scientific">Streptomyces venezuelae</name>
    <dbReference type="NCBI Taxonomy" id="54571"/>
    <lineage>
        <taxon>Bacteria</taxon>
        <taxon>Bacillati</taxon>
        <taxon>Actinomycetota</taxon>
        <taxon>Actinomycetes</taxon>
        <taxon>Kitasatosporales</taxon>
        <taxon>Streptomycetaceae</taxon>
        <taxon>Streptomyces</taxon>
    </lineage>
</organism>
<sequence length="404" mass="42163">MLSGPAEGTRQDALDGVSACDIDADVSGAVRRTLEGILHGRLEEARAIDPAFAGDVADRVARFTLRGGKRIRSQFLWWGLRACAGGAGPGRADAALGIAAGLELIQTCALVHDDVMDGSPLRRGRDAVHVDLQNQYGPYEKRRSGTAAAQGQGFGTAAAILAGDLALSWADDVVAATVLDAVRAPRVRGLWRAMRAEMVAGQYLDLRAQATGARSMTAAVRTAVLKTALYSVERPLALGAALAGADDATTGALCSAGRCAGIAFQLRDDLLGAFGDPGETGKPSGDDIRDGKGTYLLAVATARAEAAADHDALALLDRCVGRADLTDDDVRGVREAFVTTGARGIVEDKIRRLVLQAHRHLAAGALVPHADRRLHELFCRVAGVPVSSEATAVAHLPRTESGSR</sequence>
<dbReference type="RefSeq" id="WP_150219967.1">
    <property type="nucleotide sequence ID" value="NZ_CP029192.1"/>
</dbReference>
<reference evidence="7 8" key="1">
    <citation type="submission" date="2018-05" db="EMBL/GenBank/DDBJ databases">
        <title>Streptomyces venezuelae.</title>
        <authorList>
            <person name="Kim W."/>
            <person name="Lee N."/>
            <person name="Cho B.-K."/>
        </authorList>
    </citation>
    <scope>NUCLEOTIDE SEQUENCE [LARGE SCALE GENOMIC DNA]</scope>
    <source>
        <strain evidence="7 8">ATCC 14584</strain>
    </source>
</reference>
<dbReference type="SUPFAM" id="SSF48576">
    <property type="entry name" value="Terpenoid synthases"/>
    <property type="match status" value="1"/>
</dbReference>
<evidence type="ECO:0000256" key="3">
    <source>
        <dbReference type="ARBA" id="ARBA00022679"/>
    </source>
</evidence>
<dbReference type="GO" id="GO:0004659">
    <property type="term" value="F:prenyltransferase activity"/>
    <property type="evidence" value="ECO:0007669"/>
    <property type="project" value="InterPro"/>
</dbReference>
<dbReference type="EMBL" id="CP029192">
    <property type="protein sequence ID" value="QES37763.1"/>
    <property type="molecule type" value="Genomic_DNA"/>
</dbReference>
<dbReference type="InterPro" id="IPR000092">
    <property type="entry name" value="Polyprenyl_synt"/>
</dbReference>
<dbReference type="CDD" id="cd00685">
    <property type="entry name" value="Trans_IPPS_HT"/>
    <property type="match status" value="1"/>
</dbReference>
<accession>A0A5P2C5D3</accession>
<comment type="cofactor">
    <cofactor evidence="1">
        <name>Mg(2+)</name>
        <dbReference type="ChEBI" id="CHEBI:18420"/>
    </cofactor>
</comment>
<dbReference type="Gene3D" id="1.10.600.10">
    <property type="entry name" value="Farnesyl Diphosphate Synthase"/>
    <property type="match status" value="1"/>
</dbReference>
<evidence type="ECO:0000313" key="8">
    <source>
        <dbReference type="Proteomes" id="UP000322927"/>
    </source>
</evidence>
<evidence type="ECO:0000256" key="4">
    <source>
        <dbReference type="ARBA" id="ARBA00022723"/>
    </source>
</evidence>
<dbReference type="PANTHER" id="PTHR12001:SF85">
    <property type="entry name" value="SHORT CHAIN ISOPRENYL DIPHOSPHATE SYNTHASE"/>
    <property type="match status" value="1"/>
</dbReference>
<evidence type="ECO:0000256" key="1">
    <source>
        <dbReference type="ARBA" id="ARBA00001946"/>
    </source>
</evidence>
<dbReference type="PANTHER" id="PTHR12001">
    <property type="entry name" value="GERANYLGERANYL PYROPHOSPHATE SYNTHASE"/>
    <property type="match status" value="1"/>
</dbReference>
<evidence type="ECO:0000313" key="7">
    <source>
        <dbReference type="EMBL" id="QES37763.1"/>
    </source>
</evidence>
<dbReference type="InterPro" id="IPR008949">
    <property type="entry name" value="Isoprenoid_synthase_dom_sf"/>
</dbReference>
<dbReference type="AlphaFoldDB" id="A0A5P2C5D3"/>
<keyword evidence="3 6" id="KW-0808">Transferase</keyword>
<gene>
    <name evidence="7" type="ORF">DEJ48_34010</name>
</gene>
<dbReference type="GO" id="GO:0046872">
    <property type="term" value="F:metal ion binding"/>
    <property type="evidence" value="ECO:0007669"/>
    <property type="project" value="UniProtKB-KW"/>
</dbReference>
<dbReference type="GO" id="GO:0008299">
    <property type="term" value="P:isoprenoid biosynthetic process"/>
    <property type="evidence" value="ECO:0007669"/>
    <property type="project" value="InterPro"/>
</dbReference>
<dbReference type="Pfam" id="PF00348">
    <property type="entry name" value="polyprenyl_synt"/>
    <property type="match status" value="1"/>
</dbReference>
<dbReference type="Proteomes" id="UP000322927">
    <property type="component" value="Chromosome"/>
</dbReference>
<comment type="similarity">
    <text evidence="2 6">Belongs to the FPP/GGPP synthase family.</text>
</comment>
<evidence type="ECO:0000256" key="6">
    <source>
        <dbReference type="RuleBase" id="RU004466"/>
    </source>
</evidence>
<dbReference type="PROSITE" id="PS00723">
    <property type="entry name" value="POLYPRENYL_SYNTHASE_1"/>
    <property type="match status" value="1"/>
</dbReference>
<dbReference type="OrthoDB" id="4497239at2"/>
<protein>
    <submittedName>
        <fullName evidence="7">Geranylgeranyl pyrophosphate synthase</fullName>
    </submittedName>
</protein>
<keyword evidence="4" id="KW-0479">Metal-binding</keyword>
<keyword evidence="5" id="KW-0460">Magnesium</keyword>
<evidence type="ECO:0000256" key="5">
    <source>
        <dbReference type="ARBA" id="ARBA00022842"/>
    </source>
</evidence>
<proteinExistence type="inferred from homology"/>
<name>A0A5P2C5D3_STRVZ</name>
<dbReference type="SFLD" id="SFLDS00005">
    <property type="entry name" value="Isoprenoid_Synthase_Type_I"/>
    <property type="match status" value="1"/>
</dbReference>